<sequence length="150" mass="15924">MRPSTGSKVIGDLIGGRVSAGGAPLPQESRGPNFNWDPLVLGGKRWEWGCRSLTGSHPPPLMLSMTFGAISNIGVRGMSICETYSKESLPKLGSLNFMEVVLPVAMAIPLRSPMSSGTSDDLGGRGVLPPPQPKRIKGLEMGMGLSEPHW</sequence>
<evidence type="ECO:0000256" key="1">
    <source>
        <dbReference type="SAM" id="MobiDB-lite"/>
    </source>
</evidence>
<keyword evidence="3" id="KW-1185">Reference proteome</keyword>
<dbReference type="AlphaFoldDB" id="A0A2I0JBF8"/>
<comment type="caution">
    <text evidence="2">The sequence shown here is derived from an EMBL/GenBank/DDBJ whole genome shotgun (WGS) entry which is preliminary data.</text>
</comment>
<organism evidence="2 3">
    <name type="scientific">Punica granatum</name>
    <name type="common">Pomegranate</name>
    <dbReference type="NCBI Taxonomy" id="22663"/>
    <lineage>
        <taxon>Eukaryota</taxon>
        <taxon>Viridiplantae</taxon>
        <taxon>Streptophyta</taxon>
        <taxon>Embryophyta</taxon>
        <taxon>Tracheophyta</taxon>
        <taxon>Spermatophyta</taxon>
        <taxon>Magnoliopsida</taxon>
        <taxon>eudicotyledons</taxon>
        <taxon>Gunneridae</taxon>
        <taxon>Pentapetalae</taxon>
        <taxon>rosids</taxon>
        <taxon>malvids</taxon>
        <taxon>Myrtales</taxon>
        <taxon>Lythraceae</taxon>
        <taxon>Punica</taxon>
    </lineage>
</organism>
<proteinExistence type="predicted"/>
<feature type="region of interest" description="Disordered" evidence="1">
    <location>
        <begin position="114"/>
        <end position="150"/>
    </location>
</feature>
<accession>A0A2I0JBF8</accession>
<dbReference type="EMBL" id="PGOL01001850">
    <property type="protein sequence ID" value="PKI53568.1"/>
    <property type="molecule type" value="Genomic_DNA"/>
</dbReference>
<protein>
    <submittedName>
        <fullName evidence="2">Uncharacterized protein</fullName>
    </submittedName>
</protein>
<dbReference type="Proteomes" id="UP000233551">
    <property type="component" value="Unassembled WGS sequence"/>
</dbReference>
<name>A0A2I0JBF8_PUNGR</name>
<evidence type="ECO:0000313" key="3">
    <source>
        <dbReference type="Proteomes" id="UP000233551"/>
    </source>
</evidence>
<gene>
    <name evidence="2" type="ORF">CRG98_026018</name>
</gene>
<evidence type="ECO:0000313" key="2">
    <source>
        <dbReference type="EMBL" id="PKI53568.1"/>
    </source>
</evidence>
<reference evidence="2 3" key="1">
    <citation type="submission" date="2017-11" db="EMBL/GenBank/DDBJ databases">
        <title>De-novo sequencing of pomegranate (Punica granatum L.) genome.</title>
        <authorList>
            <person name="Akparov Z."/>
            <person name="Amiraslanov A."/>
            <person name="Hajiyeva S."/>
            <person name="Abbasov M."/>
            <person name="Kaur K."/>
            <person name="Hamwieh A."/>
            <person name="Solovyev V."/>
            <person name="Salamov A."/>
            <person name="Braich B."/>
            <person name="Kosarev P."/>
            <person name="Mahmoud A."/>
            <person name="Hajiyev E."/>
            <person name="Babayeva S."/>
            <person name="Izzatullayeva V."/>
            <person name="Mammadov A."/>
            <person name="Mammadov A."/>
            <person name="Sharifova S."/>
            <person name="Ojaghi J."/>
            <person name="Eynullazada K."/>
            <person name="Bayramov B."/>
            <person name="Abdulazimova A."/>
            <person name="Shahmuradov I."/>
        </authorList>
    </citation>
    <scope>NUCLEOTIDE SEQUENCE [LARGE SCALE GENOMIC DNA]</scope>
    <source>
        <strain evidence="3">cv. AG2017</strain>
        <tissue evidence="2">Leaf</tissue>
    </source>
</reference>